<organism evidence="6 7">
    <name type="scientific">Candidatus Iainarchaeum sp</name>
    <dbReference type="NCBI Taxonomy" id="3101447"/>
    <lineage>
        <taxon>Archaea</taxon>
        <taxon>Candidatus Iainarchaeota</taxon>
        <taxon>Candidatus Iainarchaeia</taxon>
        <taxon>Candidatus Iainarchaeales</taxon>
        <taxon>Candidatus Iainarchaeaceae</taxon>
        <taxon>Candidatus Iainarchaeum</taxon>
    </lineage>
</organism>
<dbReference type="SMART" id="SM00487">
    <property type="entry name" value="DEXDc"/>
    <property type="match status" value="1"/>
</dbReference>
<evidence type="ECO:0000256" key="1">
    <source>
        <dbReference type="ARBA" id="ARBA00022741"/>
    </source>
</evidence>
<dbReference type="InterPro" id="IPR006935">
    <property type="entry name" value="Helicase/UvrB_N"/>
</dbReference>
<protein>
    <recommendedName>
        <fullName evidence="5">Helicase ATP-binding domain-containing protein</fullName>
    </recommendedName>
</protein>
<dbReference type="GO" id="GO:0005524">
    <property type="term" value="F:ATP binding"/>
    <property type="evidence" value="ECO:0007669"/>
    <property type="project" value="UniProtKB-KW"/>
</dbReference>
<accession>A0A497JFY4</accession>
<gene>
    <name evidence="6" type="ORF">DRO04_02985</name>
</gene>
<dbReference type="Gene3D" id="3.40.50.300">
    <property type="entry name" value="P-loop containing nucleotide triphosphate hydrolases"/>
    <property type="match status" value="2"/>
</dbReference>
<sequence>MRPPFSGFRIDGEDAVKTLRQRCGVSLPWESPLWDRVVLRGNGVITAAHSGLLEIMGMEWVGSAAPIKAFPREPRLHPFQEIAVGRLMSRAQGYLVAPTGAGKTVMALAIIARLRQRGIILTPTKQIAEQTVKACEKFLGVKAGRVYGGKDEREAPVAVATYQTVMRWEKPAKNWGVVALDECHHISAPVFIRSLCTIHAHYRYGMTATLDRQDELRLLFPLLLGPHIVRVSPRDAEEILAGTEIWMLEYPNSGVPPWQFCEEVCGRIEFCGLKPENCERFRKGIYQFVLQALVEDDVRNGLIVDAVMKLLKQHEYVLVLTARVKHARWLGQLLMLNTDAPVFVAVGQKAGWRKEVEAFRREGGVLVATESLLGEGTDFPEVSAMVLATPAGGRVRVQQRLGRILRGMK</sequence>
<dbReference type="CDD" id="cd18785">
    <property type="entry name" value="SF2_C"/>
    <property type="match status" value="1"/>
</dbReference>
<dbReference type="GO" id="GO:0004386">
    <property type="term" value="F:helicase activity"/>
    <property type="evidence" value="ECO:0007669"/>
    <property type="project" value="UniProtKB-KW"/>
</dbReference>
<evidence type="ECO:0000313" key="6">
    <source>
        <dbReference type="EMBL" id="RLG69710.1"/>
    </source>
</evidence>
<feature type="domain" description="Helicase ATP-binding" evidence="5">
    <location>
        <begin position="84"/>
        <end position="228"/>
    </location>
</feature>
<keyword evidence="1" id="KW-0547">Nucleotide-binding</keyword>
<keyword evidence="4" id="KW-0067">ATP-binding</keyword>
<dbReference type="GO" id="GO:0003677">
    <property type="term" value="F:DNA binding"/>
    <property type="evidence" value="ECO:0007669"/>
    <property type="project" value="InterPro"/>
</dbReference>
<dbReference type="EMBL" id="QMWP01000116">
    <property type="protein sequence ID" value="RLG69710.1"/>
    <property type="molecule type" value="Genomic_DNA"/>
</dbReference>
<evidence type="ECO:0000256" key="2">
    <source>
        <dbReference type="ARBA" id="ARBA00022801"/>
    </source>
</evidence>
<dbReference type="Pfam" id="PF00271">
    <property type="entry name" value="Helicase_C"/>
    <property type="match status" value="1"/>
</dbReference>
<proteinExistence type="predicted"/>
<dbReference type="SUPFAM" id="SSF52540">
    <property type="entry name" value="P-loop containing nucleoside triphosphate hydrolases"/>
    <property type="match status" value="2"/>
</dbReference>
<dbReference type="InterPro" id="IPR014001">
    <property type="entry name" value="Helicase_ATP-bd"/>
</dbReference>
<evidence type="ECO:0000259" key="5">
    <source>
        <dbReference type="PROSITE" id="PS51192"/>
    </source>
</evidence>
<dbReference type="Proteomes" id="UP000278031">
    <property type="component" value="Unassembled WGS sequence"/>
</dbReference>
<keyword evidence="3" id="KW-0347">Helicase</keyword>
<dbReference type="AlphaFoldDB" id="A0A497JFY4"/>
<evidence type="ECO:0000256" key="4">
    <source>
        <dbReference type="ARBA" id="ARBA00022840"/>
    </source>
</evidence>
<evidence type="ECO:0000313" key="7">
    <source>
        <dbReference type="Proteomes" id="UP000278031"/>
    </source>
</evidence>
<reference evidence="6 7" key="1">
    <citation type="submission" date="2018-06" db="EMBL/GenBank/DDBJ databases">
        <title>Extensive metabolic versatility and redundancy in microbially diverse, dynamic hydrothermal sediments.</title>
        <authorList>
            <person name="Dombrowski N."/>
            <person name="Teske A."/>
            <person name="Baker B.J."/>
        </authorList>
    </citation>
    <scope>NUCLEOTIDE SEQUENCE [LARGE SCALE GENOMIC DNA]</scope>
    <source>
        <strain evidence="6">B51_G17</strain>
    </source>
</reference>
<name>A0A497JFY4_9ARCH</name>
<dbReference type="PANTHER" id="PTHR11274:SF0">
    <property type="entry name" value="GENERAL TRANSCRIPTION AND DNA REPAIR FACTOR IIH HELICASE SUBUNIT XPB"/>
    <property type="match status" value="1"/>
</dbReference>
<dbReference type="GO" id="GO:0016787">
    <property type="term" value="F:hydrolase activity"/>
    <property type="evidence" value="ECO:0007669"/>
    <property type="project" value="UniProtKB-KW"/>
</dbReference>
<dbReference type="InterPro" id="IPR001650">
    <property type="entry name" value="Helicase_C-like"/>
</dbReference>
<evidence type="ECO:0000256" key="3">
    <source>
        <dbReference type="ARBA" id="ARBA00022806"/>
    </source>
</evidence>
<feature type="non-terminal residue" evidence="6">
    <location>
        <position position="409"/>
    </location>
</feature>
<dbReference type="InterPro" id="IPR050615">
    <property type="entry name" value="ATP-dep_DNA_Helicase"/>
</dbReference>
<dbReference type="PROSITE" id="PS51192">
    <property type="entry name" value="HELICASE_ATP_BIND_1"/>
    <property type="match status" value="1"/>
</dbReference>
<dbReference type="Pfam" id="PF04851">
    <property type="entry name" value="ResIII"/>
    <property type="match status" value="1"/>
</dbReference>
<dbReference type="PANTHER" id="PTHR11274">
    <property type="entry name" value="RAD25/XP-B DNA REPAIR HELICASE"/>
    <property type="match status" value="1"/>
</dbReference>
<dbReference type="InterPro" id="IPR027417">
    <property type="entry name" value="P-loop_NTPase"/>
</dbReference>
<dbReference type="GO" id="GO:0140097">
    <property type="term" value="F:catalytic activity, acting on DNA"/>
    <property type="evidence" value="ECO:0007669"/>
    <property type="project" value="UniProtKB-ARBA"/>
</dbReference>
<comment type="caution">
    <text evidence="6">The sequence shown here is derived from an EMBL/GenBank/DDBJ whole genome shotgun (WGS) entry which is preliminary data.</text>
</comment>
<dbReference type="CDD" id="cd17926">
    <property type="entry name" value="DEXHc_RE"/>
    <property type="match status" value="1"/>
</dbReference>
<keyword evidence="2" id="KW-0378">Hydrolase</keyword>